<evidence type="ECO:0000313" key="6">
    <source>
        <dbReference type="Proteomes" id="UP000000561"/>
    </source>
</evidence>
<keyword evidence="2" id="KW-0812">Transmembrane</keyword>
<feature type="transmembrane region" description="Helical" evidence="2">
    <location>
        <begin position="222"/>
        <end position="240"/>
    </location>
</feature>
<feature type="transmembrane region" description="Helical" evidence="2">
    <location>
        <begin position="422"/>
        <end position="443"/>
    </location>
</feature>
<dbReference type="VEuPathDB" id="FungiDB:UMAG_03685"/>
<evidence type="ECO:0008006" key="7">
    <source>
        <dbReference type="Google" id="ProtNLM"/>
    </source>
</evidence>
<dbReference type="PANTHER" id="PTHR35859">
    <property type="entry name" value="NONSELECTIVE CATION CHANNEL PROTEIN"/>
    <property type="match status" value="1"/>
</dbReference>
<feature type="domain" description="Calcium channel YVC1-like C-terminal transmembrane" evidence="4">
    <location>
        <begin position="234"/>
        <end position="526"/>
    </location>
</feature>
<dbReference type="RefSeq" id="XP_011390161.1">
    <property type="nucleotide sequence ID" value="XM_011391859.1"/>
</dbReference>
<sequence>MTSVGTHEPLRQLEAELDVHPAIISALIRRTRALTARLIDRDIDEARITGAEGLIDPNVVSAFHELGGDFGDAVPYALMEARKTFERDAEKQPLDHGLNRKRMIACETLVQRLVAHIERNSYEKLPTSTGSYHMCLTKKFRRYESDGDISLPTSALEAAIDQNCVPILASIEARRATQAIWDGSLVQQYSQQGYTYFVPYDRKDDGAFLSHFHPSRLGVPKYSYITNIILWIFFLAIFTVQTRTLKSFDLFEGILWVMAAGYLVEDAARWVKMGGLGAIEFWTVIDIFTDGLLLVSFCFRVASFVAHGKKADSYELRAFQFLACVAPLIWVQLLKVFDGFVYFGTLTVIILRMFKESAIFFTLLALVMVGFGHAFLALDAADESRVDNVLVKIVDLLTQSVLGGADFDLTSEDAFGYPYGHILYYAYCFVTAVILLNILIAFFGTAYSDVVDSADEVYAAFFCQKVIAMVRAPDQFVYLPPFNLLEAFVIAPLEWVTSHETYARINHTVQSVLFAVPLMWIAFYESRMARNGGSIRLPMLETEISDRTHSPLSGTDEDPIVPEMEGSGGLQISRTKFEDLVGKLQR</sequence>
<evidence type="ECO:0000256" key="1">
    <source>
        <dbReference type="SAM" id="MobiDB-lite"/>
    </source>
</evidence>
<keyword evidence="2" id="KW-1133">Transmembrane helix</keyword>
<dbReference type="KEGG" id="uma:UMAG_03685"/>
<feature type="domain" description="YVC1 N-terminal linker helical" evidence="3">
    <location>
        <begin position="25"/>
        <end position="212"/>
    </location>
</feature>
<dbReference type="GO" id="GO:0098703">
    <property type="term" value="P:calcium ion import across plasma membrane"/>
    <property type="evidence" value="ECO:0000318"/>
    <property type="project" value="GO_Central"/>
</dbReference>
<dbReference type="OMA" id="LEALPYC"/>
<dbReference type="InterPro" id="IPR056336">
    <property type="entry name" value="YVC1_C"/>
</dbReference>
<dbReference type="eggNOG" id="ENOG502QTER">
    <property type="taxonomic scope" value="Eukaryota"/>
</dbReference>
<evidence type="ECO:0000256" key="2">
    <source>
        <dbReference type="SAM" id="Phobius"/>
    </source>
</evidence>
<dbReference type="PANTHER" id="PTHR35859:SF4">
    <property type="entry name" value="MEMBRANE CHANNEL PROTEIN, PUTATIVE (AFU_ORTHOLOGUE AFUA_6G11300)-RELATED"/>
    <property type="match status" value="1"/>
</dbReference>
<dbReference type="OrthoDB" id="301415at2759"/>
<dbReference type="InParanoid" id="A0A0D1DX08"/>
<dbReference type="InterPro" id="IPR052971">
    <property type="entry name" value="TRP_calcium_channel"/>
</dbReference>
<dbReference type="AlphaFoldDB" id="A0A0D1DX08"/>
<dbReference type="Pfam" id="PF23317">
    <property type="entry name" value="YVC1_C"/>
    <property type="match status" value="1"/>
</dbReference>
<proteinExistence type="predicted"/>
<dbReference type="GO" id="GO:0005886">
    <property type="term" value="C:plasma membrane"/>
    <property type="evidence" value="ECO:0000318"/>
    <property type="project" value="GO_Central"/>
</dbReference>
<feature type="region of interest" description="Disordered" evidence="1">
    <location>
        <begin position="546"/>
        <end position="572"/>
    </location>
</feature>
<keyword evidence="2" id="KW-0472">Membrane</keyword>
<evidence type="ECO:0000313" key="5">
    <source>
        <dbReference type="EMBL" id="KIS68106.1"/>
    </source>
</evidence>
<gene>
    <name evidence="5" type="ORF">UMAG_03685</name>
</gene>
<keyword evidence="6" id="KW-1185">Reference proteome</keyword>
<dbReference type="Proteomes" id="UP000000561">
    <property type="component" value="Chromosome 10"/>
</dbReference>
<dbReference type="GO" id="GO:0005262">
    <property type="term" value="F:calcium channel activity"/>
    <property type="evidence" value="ECO:0000318"/>
    <property type="project" value="GO_Central"/>
</dbReference>
<evidence type="ECO:0000259" key="4">
    <source>
        <dbReference type="Pfam" id="PF23317"/>
    </source>
</evidence>
<dbReference type="STRING" id="237631.A0A0D1DX08"/>
<dbReference type="InterPro" id="IPR056337">
    <property type="entry name" value="LHD_YVC1"/>
</dbReference>
<reference evidence="5 6" key="1">
    <citation type="journal article" date="2006" name="Nature">
        <title>Insights from the genome of the biotrophic fungal plant pathogen Ustilago maydis.</title>
        <authorList>
            <person name="Kamper J."/>
            <person name="Kahmann R."/>
            <person name="Bolker M."/>
            <person name="Ma L.J."/>
            <person name="Brefort T."/>
            <person name="Saville B.J."/>
            <person name="Banuett F."/>
            <person name="Kronstad J.W."/>
            <person name="Gold S.E."/>
            <person name="Muller O."/>
            <person name="Perlin M.H."/>
            <person name="Wosten H.A."/>
            <person name="de Vries R."/>
            <person name="Ruiz-Herrera J."/>
            <person name="Reynaga-Pena C.G."/>
            <person name="Snetselaar K."/>
            <person name="McCann M."/>
            <person name="Perez-Martin J."/>
            <person name="Feldbrugge M."/>
            <person name="Basse C.W."/>
            <person name="Steinberg G."/>
            <person name="Ibeas J.I."/>
            <person name="Holloman W."/>
            <person name="Guzman P."/>
            <person name="Farman M."/>
            <person name="Stajich J.E."/>
            <person name="Sentandreu R."/>
            <person name="Gonzalez-Prieto J.M."/>
            <person name="Kennell J.C."/>
            <person name="Molina L."/>
            <person name="Schirawski J."/>
            <person name="Mendoza-Mendoza A."/>
            <person name="Greilinger D."/>
            <person name="Munch K."/>
            <person name="Rossel N."/>
            <person name="Scherer M."/>
            <person name="Vranes M."/>
            <person name="Ladendorf O."/>
            <person name="Vincon V."/>
            <person name="Fuchs U."/>
            <person name="Sandrock B."/>
            <person name="Meng S."/>
            <person name="Ho E.C."/>
            <person name="Cahill M.J."/>
            <person name="Boyce K.J."/>
            <person name="Klose J."/>
            <person name="Klosterman S.J."/>
            <person name="Deelstra H.J."/>
            <person name="Ortiz-Castellanos L."/>
            <person name="Li W."/>
            <person name="Sanchez-Alonso P."/>
            <person name="Schreier P.H."/>
            <person name="Hauser-Hahn I."/>
            <person name="Vaupel M."/>
            <person name="Koopmann E."/>
            <person name="Friedrich G."/>
            <person name="Voss H."/>
            <person name="Schluter T."/>
            <person name="Margolis J."/>
            <person name="Platt D."/>
            <person name="Swimmer C."/>
            <person name="Gnirke A."/>
            <person name="Chen F."/>
            <person name="Vysotskaia V."/>
            <person name="Mannhaupt G."/>
            <person name="Guldener U."/>
            <person name="Munsterkotter M."/>
            <person name="Haase D."/>
            <person name="Oesterheld M."/>
            <person name="Mewes H.W."/>
            <person name="Mauceli E.W."/>
            <person name="DeCaprio D."/>
            <person name="Wade C.M."/>
            <person name="Butler J."/>
            <person name="Young S."/>
            <person name="Jaffe D.B."/>
            <person name="Calvo S."/>
            <person name="Nusbaum C."/>
            <person name="Galagan J."/>
            <person name="Birren B.W."/>
        </authorList>
    </citation>
    <scope>NUCLEOTIDE SEQUENCE [LARGE SCALE GENOMIC DNA]</scope>
    <source>
        <strain evidence="6">DSM 14603 / FGSC 9021 / UM521</strain>
    </source>
</reference>
<dbReference type="EMBL" id="CM003149">
    <property type="protein sequence ID" value="KIS68106.1"/>
    <property type="molecule type" value="Genomic_DNA"/>
</dbReference>
<accession>A0A0D1DX08</accession>
<feature type="transmembrane region" description="Helical" evidence="2">
    <location>
        <begin position="284"/>
        <end position="306"/>
    </location>
</feature>
<evidence type="ECO:0000259" key="3">
    <source>
        <dbReference type="Pfam" id="PF23190"/>
    </source>
</evidence>
<feature type="transmembrane region" description="Helical" evidence="2">
    <location>
        <begin position="357"/>
        <end position="378"/>
    </location>
</feature>
<organism evidence="5 6">
    <name type="scientific">Mycosarcoma maydis</name>
    <name type="common">Corn smut fungus</name>
    <name type="synonym">Ustilago maydis</name>
    <dbReference type="NCBI Taxonomy" id="5270"/>
    <lineage>
        <taxon>Eukaryota</taxon>
        <taxon>Fungi</taxon>
        <taxon>Dikarya</taxon>
        <taxon>Basidiomycota</taxon>
        <taxon>Ustilaginomycotina</taxon>
        <taxon>Ustilaginomycetes</taxon>
        <taxon>Ustilaginales</taxon>
        <taxon>Ustilaginaceae</taxon>
        <taxon>Mycosarcoma</taxon>
    </lineage>
</organism>
<name>A0A0D1DX08_MYCMD</name>
<dbReference type="GeneID" id="23564077"/>
<dbReference type="Pfam" id="PF23190">
    <property type="entry name" value="LHD_TRPY1"/>
    <property type="match status" value="1"/>
</dbReference>
<protein>
    <recommendedName>
        <fullName evidence="7">YVC1-vacuolar cation channel</fullName>
    </recommendedName>
</protein>